<dbReference type="RefSeq" id="WP_216034691.1">
    <property type="nucleotide sequence ID" value="NZ_JAHKNG010000055.1"/>
</dbReference>
<reference evidence="2" key="1">
    <citation type="submission" date="2021-06" db="EMBL/GenBank/DDBJ databases">
        <title>Paracoccus bacterium XHP0099 sp. nov., isolated from the surface waters of the Yellow Sea.</title>
        <authorList>
            <person name="Xue H."/>
            <person name="Zhang D."/>
        </authorList>
    </citation>
    <scope>NUCLEOTIDE SEQUENCE</scope>
    <source>
        <strain evidence="2">XHP0099</strain>
    </source>
</reference>
<dbReference type="Proteomes" id="UP001166191">
    <property type="component" value="Unassembled WGS sequence"/>
</dbReference>
<gene>
    <name evidence="2" type="ORF">KNW02_18490</name>
</gene>
<proteinExistence type="predicted"/>
<comment type="caution">
    <text evidence="2">The sequence shown here is derived from an EMBL/GenBank/DDBJ whole genome shotgun (WGS) entry which is preliminary data.</text>
</comment>
<dbReference type="PANTHER" id="PTHR43437">
    <property type="entry name" value="HYDROXYACYL-THIOESTER DEHYDRATASE TYPE 2, MITOCHONDRIAL-RELATED"/>
    <property type="match status" value="1"/>
</dbReference>
<sequence length="149" mass="15816">MNELNGYDIEDLQEGMSASFSKTITEADIILFAGASGDNNAIHINEQFAKTTAFGGRIAHGFLTASTISAAIANRLPGPGTVYMSQQMNFLAPVRPGDTVEATVTVKGMVRDRARVTLRTVCRVNDTVVVEGEALVKVTSAARRLAKAG</sequence>
<evidence type="ECO:0000259" key="1">
    <source>
        <dbReference type="Pfam" id="PF01575"/>
    </source>
</evidence>
<dbReference type="CDD" id="cd03449">
    <property type="entry name" value="R_hydratase"/>
    <property type="match status" value="1"/>
</dbReference>
<dbReference type="InterPro" id="IPR002539">
    <property type="entry name" value="MaoC-like_dom"/>
</dbReference>
<accession>A0ABS6ANA7</accession>
<name>A0ABS6ANA7_9RHOB</name>
<dbReference type="EMBL" id="JAHKNG010000055">
    <property type="protein sequence ID" value="MBU3032088.1"/>
    <property type="molecule type" value="Genomic_DNA"/>
</dbReference>
<dbReference type="PANTHER" id="PTHR43437:SF3">
    <property type="entry name" value="HYDROXYACYL-THIOESTER DEHYDRATASE TYPE 2, MITOCHONDRIAL"/>
    <property type="match status" value="1"/>
</dbReference>
<keyword evidence="3" id="KW-1185">Reference proteome</keyword>
<organism evidence="2 3">
    <name type="scientific">Paracoccus marinaquae</name>
    <dbReference type="NCBI Taxonomy" id="2841926"/>
    <lineage>
        <taxon>Bacteria</taxon>
        <taxon>Pseudomonadati</taxon>
        <taxon>Pseudomonadota</taxon>
        <taxon>Alphaproteobacteria</taxon>
        <taxon>Rhodobacterales</taxon>
        <taxon>Paracoccaceae</taxon>
        <taxon>Paracoccus</taxon>
    </lineage>
</organism>
<evidence type="ECO:0000313" key="3">
    <source>
        <dbReference type="Proteomes" id="UP001166191"/>
    </source>
</evidence>
<dbReference type="InterPro" id="IPR050965">
    <property type="entry name" value="UPF0336/Enoyl-CoA_hydratase"/>
</dbReference>
<protein>
    <submittedName>
        <fullName evidence="2">MaoC family dehydratase</fullName>
    </submittedName>
</protein>
<evidence type="ECO:0000313" key="2">
    <source>
        <dbReference type="EMBL" id="MBU3032088.1"/>
    </source>
</evidence>
<feature type="domain" description="MaoC-like" evidence="1">
    <location>
        <begin position="16"/>
        <end position="115"/>
    </location>
</feature>
<dbReference type="Pfam" id="PF01575">
    <property type="entry name" value="MaoC_dehydratas"/>
    <property type="match status" value="1"/>
</dbReference>